<dbReference type="InterPro" id="IPR036388">
    <property type="entry name" value="WH-like_DNA-bd_sf"/>
</dbReference>
<dbReference type="SUPFAM" id="SSF52540">
    <property type="entry name" value="P-loop containing nucleoside triphosphate hydrolases"/>
    <property type="match status" value="1"/>
</dbReference>
<feature type="compositionally biased region" description="Polar residues" evidence="6">
    <location>
        <begin position="768"/>
        <end position="778"/>
    </location>
</feature>
<dbReference type="InterPro" id="IPR041664">
    <property type="entry name" value="AAA_16"/>
</dbReference>
<dbReference type="InterPro" id="IPR027417">
    <property type="entry name" value="P-loop_NTPase"/>
</dbReference>
<reference evidence="8 9" key="1">
    <citation type="submission" date="2018-08" db="EMBL/GenBank/DDBJ databases">
        <title>Microbispora. triticiradicis sp. nov., a novel actinomycete isolated from the root of wheat (Triticum aestivum L.)).</title>
        <authorList>
            <person name="Han C."/>
        </authorList>
    </citation>
    <scope>NUCLEOTIDE SEQUENCE [LARGE SCALE GENOMIC DNA]</scope>
    <source>
        <strain evidence="8 9">NEAU-HRDPA2-9</strain>
    </source>
</reference>
<dbReference type="Pfam" id="PF00486">
    <property type="entry name" value="Trans_reg_C"/>
    <property type="match status" value="1"/>
</dbReference>
<dbReference type="InterPro" id="IPR011990">
    <property type="entry name" value="TPR-like_helical_dom_sf"/>
</dbReference>
<evidence type="ECO:0000256" key="5">
    <source>
        <dbReference type="PROSITE-ProRule" id="PRU01091"/>
    </source>
</evidence>
<dbReference type="EMBL" id="QFZU02000001">
    <property type="protein sequence ID" value="RGA07018.1"/>
    <property type="molecule type" value="Genomic_DNA"/>
</dbReference>
<dbReference type="SUPFAM" id="SSF46894">
    <property type="entry name" value="C-terminal effector domain of the bipartite response regulators"/>
    <property type="match status" value="1"/>
</dbReference>
<gene>
    <name evidence="8" type="ORF">DI270_000155</name>
</gene>
<dbReference type="SUPFAM" id="SSF48452">
    <property type="entry name" value="TPR-like"/>
    <property type="match status" value="1"/>
</dbReference>
<evidence type="ECO:0000256" key="2">
    <source>
        <dbReference type="ARBA" id="ARBA00023015"/>
    </source>
</evidence>
<evidence type="ECO:0000256" key="4">
    <source>
        <dbReference type="ARBA" id="ARBA00023163"/>
    </source>
</evidence>
<dbReference type="Gene3D" id="1.25.40.10">
    <property type="entry name" value="Tetratricopeptide repeat domain"/>
    <property type="match status" value="1"/>
</dbReference>
<dbReference type="CDD" id="cd15831">
    <property type="entry name" value="BTAD"/>
    <property type="match status" value="1"/>
</dbReference>
<keyword evidence="9" id="KW-1185">Reference proteome</keyword>
<comment type="caution">
    <text evidence="8">The sequence shown here is derived from an EMBL/GenBank/DDBJ whole genome shotgun (WGS) entry which is preliminary data.</text>
</comment>
<dbReference type="InterPro" id="IPR016032">
    <property type="entry name" value="Sig_transdc_resp-reg_C-effctor"/>
</dbReference>
<keyword evidence="3 5" id="KW-0238">DNA-binding</keyword>
<keyword evidence="4" id="KW-0804">Transcription</keyword>
<comment type="similarity">
    <text evidence="1">Belongs to the AfsR/DnrI/RedD regulatory family.</text>
</comment>
<dbReference type="SMART" id="SM01043">
    <property type="entry name" value="BTAD"/>
    <property type="match status" value="1"/>
</dbReference>
<feature type="compositionally biased region" description="Low complexity" evidence="6">
    <location>
        <begin position="304"/>
        <end position="319"/>
    </location>
</feature>
<dbReference type="Pfam" id="PF03704">
    <property type="entry name" value="BTAD"/>
    <property type="match status" value="1"/>
</dbReference>
<dbReference type="SMART" id="SM00862">
    <property type="entry name" value="Trans_reg_C"/>
    <property type="match status" value="1"/>
</dbReference>
<evidence type="ECO:0000256" key="1">
    <source>
        <dbReference type="ARBA" id="ARBA00005820"/>
    </source>
</evidence>
<dbReference type="Proteomes" id="UP000262538">
    <property type="component" value="Unassembled WGS sequence"/>
</dbReference>
<keyword evidence="2" id="KW-0805">Transcription regulation</keyword>
<feature type="DNA-binding region" description="OmpR/PhoB-type" evidence="5">
    <location>
        <begin position="1"/>
        <end position="98"/>
    </location>
</feature>
<proteinExistence type="inferred from homology"/>
<dbReference type="RefSeq" id="WP_111697199.1">
    <property type="nucleotide sequence ID" value="NZ_QFZU02000001.1"/>
</dbReference>
<evidence type="ECO:0000313" key="8">
    <source>
        <dbReference type="EMBL" id="RGA07018.1"/>
    </source>
</evidence>
<feature type="region of interest" description="Disordered" evidence="6">
    <location>
        <begin position="252"/>
        <end position="319"/>
    </location>
</feature>
<evidence type="ECO:0000256" key="6">
    <source>
        <dbReference type="SAM" id="MobiDB-lite"/>
    </source>
</evidence>
<dbReference type="Gene3D" id="1.10.10.10">
    <property type="entry name" value="Winged helix-like DNA-binding domain superfamily/Winged helix DNA-binding domain"/>
    <property type="match status" value="1"/>
</dbReference>
<feature type="region of interest" description="Disordered" evidence="6">
    <location>
        <begin position="743"/>
        <end position="778"/>
    </location>
</feature>
<dbReference type="PANTHER" id="PTHR35807">
    <property type="entry name" value="TRANSCRIPTIONAL REGULATOR REDD-RELATED"/>
    <property type="match status" value="1"/>
</dbReference>
<accession>A0ABX9LU11</accession>
<organism evidence="8 9">
    <name type="scientific">Microbispora triticiradicis</name>
    <dbReference type="NCBI Taxonomy" id="2200763"/>
    <lineage>
        <taxon>Bacteria</taxon>
        <taxon>Bacillati</taxon>
        <taxon>Actinomycetota</taxon>
        <taxon>Actinomycetes</taxon>
        <taxon>Streptosporangiales</taxon>
        <taxon>Streptosporangiaceae</taxon>
        <taxon>Microbispora</taxon>
    </lineage>
</organism>
<dbReference type="PANTHER" id="PTHR35807:SF1">
    <property type="entry name" value="TRANSCRIPTIONAL REGULATOR REDD"/>
    <property type="match status" value="1"/>
</dbReference>
<dbReference type="InterPro" id="IPR051677">
    <property type="entry name" value="AfsR-DnrI-RedD_regulator"/>
</dbReference>
<dbReference type="InterPro" id="IPR005158">
    <property type="entry name" value="BTAD"/>
</dbReference>
<sequence>MAVFSVLGALQAIGEDGPIEFGGPRQRSVLGRLLVARGQVVPVGRLISDLWRDQPPPGAAGSIQTYVSHLRRALEPRRTIRTPARLLVTVPPGYALRAEHVDAWRFEELVRQGSRRLLDGDAAAAVAALEEALALWKGPAYLEFASADWALNEIARLDELRATAVEQRASAVMTLGTPGSVIADLRAHLAEHPLREEGWRLLATALYRQGRQGDALAALREARRMLVAELGVDPGPALRRLEAGILAHSPELDLPGPARTAGWDDQAARPRRPRDLPVGDIPVRGIATRETGPRGTPAEPGAVPPATSTEPPGAASAAAAPRAVPTVADGAVLLRISTAGPATALTAAPGGGEGRVRLFGRRSELSLLLDRSEGVALVSGEAGMGKTALVEEAAAVRAGQGARVAIGRCPATRGAPPGWAWTEILRTLTTAVPFGDHGAGSVRAGSVRGEGFHRRRAVAAHLRAAAAEAPIMLVVEDLHRADRETLDTLEEVVAETAGAAVTVVCTFRQEEAGRLAGTMAALARREPLRIALRGLRPGAAAGLVTAVANVPVTRPALTAVAARTGGNPFFLRETARLIAAEGEAAALTTVPAGVRDVLAARLAVLPARVRTVLGEAAVLDAEVPGTHAGGVDLDVLVAVHGGGEDAVMDAAEAALLAGVLVEPGGGGLRFASPVLRDTVYGAMPRLRRARTHARVAAALERLRPDEAAALAHHHALGGDPVRAARYALTAAERADLRYARRESGLGRGQGARPARDYASVARDRLRETQSPPTGASLL</sequence>
<dbReference type="PROSITE" id="PS51755">
    <property type="entry name" value="OMPR_PHOB"/>
    <property type="match status" value="1"/>
</dbReference>
<evidence type="ECO:0000259" key="7">
    <source>
        <dbReference type="PROSITE" id="PS51755"/>
    </source>
</evidence>
<dbReference type="InterPro" id="IPR001867">
    <property type="entry name" value="OmpR/PhoB-type_DNA-bd"/>
</dbReference>
<evidence type="ECO:0000313" key="9">
    <source>
        <dbReference type="Proteomes" id="UP000262538"/>
    </source>
</evidence>
<protein>
    <recommendedName>
        <fullName evidence="7">OmpR/PhoB-type domain-containing protein</fullName>
    </recommendedName>
</protein>
<evidence type="ECO:0000256" key="3">
    <source>
        <dbReference type="ARBA" id="ARBA00023125"/>
    </source>
</evidence>
<name>A0ABX9LU11_9ACTN</name>
<dbReference type="Pfam" id="PF13191">
    <property type="entry name" value="AAA_16"/>
    <property type="match status" value="1"/>
</dbReference>
<feature type="domain" description="OmpR/PhoB-type" evidence="7">
    <location>
        <begin position="1"/>
        <end position="98"/>
    </location>
</feature>